<dbReference type="Gene3D" id="3.50.50.60">
    <property type="entry name" value="FAD/NAD(P)-binding domain"/>
    <property type="match status" value="2"/>
</dbReference>
<dbReference type="RefSeq" id="WP_072559053.1">
    <property type="nucleotide sequence ID" value="NZ_CP018154.1"/>
</dbReference>
<dbReference type="OrthoDB" id="7809559at2"/>
<dbReference type="Pfam" id="PF07992">
    <property type="entry name" value="Pyr_redox_2"/>
    <property type="match status" value="1"/>
</dbReference>
<dbReference type="SUPFAM" id="SSF55424">
    <property type="entry name" value="FAD/NAD-linked reductases, dimerisation (C-terminal) domain"/>
    <property type="match status" value="1"/>
</dbReference>
<dbReference type="KEGG" id="sphl:LPB140_05875"/>
<reference evidence="7 8" key="1">
    <citation type="submission" date="2016-11" db="EMBL/GenBank/DDBJ databases">
        <title>Sphingorhabdus sp. LPB0140, isolated from marine environment.</title>
        <authorList>
            <person name="Kim E."/>
            <person name="Yi H."/>
        </authorList>
    </citation>
    <scope>NUCLEOTIDE SEQUENCE [LARGE SCALE GENOMIC DNA]</scope>
    <source>
        <strain evidence="7 8">LPB0140</strain>
    </source>
</reference>
<dbReference type="Proteomes" id="UP000242561">
    <property type="component" value="Chromosome"/>
</dbReference>
<evidence type="ECO:0000256" key="1">
    <source>
        <dbReference type="ARBA" id="ARBA00001974"/>
    </source>
</evidence>
<feature type="domain" description="FAD/NAD(P)-binding" evidence="5">
    <location>
        <begin position="6"/>
        <end position="298"/>
    </location>
</feature>
<dbReference type="InterPro" id="IPR036188">
    <property type="entry name" value="FAD/NAD-bd_sf"/>
</dbReference>
<organism evidence="7 8">
    <name type="scientific">Sphingorhabdus lutea</name>
    <dbReference type="NCBI Taxonomy" id="1913578"/>
    <lineage>
        <taxon>Bacteria</taxon>
        <taxon>Pseudomonadati</taxon>
        <taxon>Pseudomonadota</taxon>
        <taxon>Alphaproteobacteria</taxon>
        <taxon>Sphingomonadales</taxon>
        <taxon>Sphingomonadaceae</taxon>
        <taxon>Sphingorhabdus</taxon>
    </lineage>
</organism>
<dbReference type="PANTHER" id="PTHR43557">
    <property type="entry name" value="APOPTOSIS-INDUCING FACTOR 1"/>
    <property type="match status" value="1"/>
</dbReference>
<dbReference type="InterPro" id="IPR016156">
    <property type="entry name" value="FAD/NAD-linked_Rdtase_dimer_sf"/>
</dbReference>
<keyword evidence="4" id="KW-0560">Oxidoreductase</keyword>
<accession>A0A1L3JB96</accession>
<dbReference type="GO" id="GO:0016651">
    <property type="term" value="F:oxidoreductase activity, acting on NAD(P)H"/>
    <property type="evidence" value="ECO:0007669"/>
    <property type="project" value="TreeGrafter"/>
</dbReference>
<dbReference type="InterPro" id="IPR023753">
    <property type="entry name" value="FAD/NAD-binding_dom"/>
</dbReference>
<dbReference type="InterPro" id="IPR028202">
    <property type="entry name" value="Reductase_C"/>
</dbReference>
<evidence type="ECO:0000313" key="8">
    <source>
        <dbReference type="Proteomes" id="UP000242561"/>
    </source>
</evidence>
<keyword evidence="2" id="KW-0285">Flavoprotein</keyword>
<dbReference type="SUPFAM" id="SSF51905">
    <property type="entry name" value="FAD/NAD(P)-binding domain"/>
    <property type="match status" value="2"/>
</dbReference>
<dbReference type="Gene3D" id="3.30.390.30">
    <property type="match status" value="1"/>
</dbReference>
<name>A0A1L3JB96_9SPHN</name>
<evidence type="ECO:0000256" key="4">
    <source>
        <dbReference type="ARBA" id="ARBA00023002"/>
    </source>
</evidence>
<dbReference type="EMBL" id="CP018154">
    <property type="protein sequence ID" value="APG62401.1"/>
    <property type="molecule type" value="Genomic_DNA"/>
</dbReference>
<evidence type="ECO:0000313" key="7">
    <source>
        <dbReference type="EMBL" id="APG62401.1"/>
    </source>
</evidence>
<evidence type="ECO:0000259" key="5">
    <source>
        <dbReference type="Pfam" id="PF07992"/>
    </source>
</evidence>
<dbReference type="PANTHER" id="PTHR43557:SF2">
    <property type="entry name" value="RIESKE DOMAIN-CONTAINING PROTEIN-RELATED"/>
    <property type="match status" value="1"/>
</dbReference>
<keyword evidence="8" id="KW-1185">Reference proteome</keyword>
<evidence type="ECO:0000259" key="6">
    <source>
        <dbReference type="Pfam" id="PF14759"/>
    </source>
</evidence>
<dbReference type="AlphaFoldDB" id="A0A1L3JB96"/>
<keyword evidence="3" id="KW-0274">FAD</keyword>
<comment type="cofactor">
    <cofactor evidence="1">
        <name>FAD</name>
        <dbReference type="ChEBI" id="CHEBI:57692"/>
    </cofactor>
</comment>
<dbReference type="STRING" id="1913578.LPB140_05875"/>
<dbReference type="GO" id="GO:0005737">
    <property type="term" value="C:cytoplasm"/>
    <property type="evidence" value="ECO:0007669"/>
    <property type="project" value="TreeGrafter"/>
</dbReference>
<feature type="domain" description="Reductase C-terminal" evidence="6">
    <location>
        <begin position="325"/>
        <end position="408"/>
    </location>
</feature>
<proteinExistence type="predicted"/>
<sequence>MVARNYDIVIVGGGHAGAQAAISLRQNGFTGSIFIISNEKLLPYERPALSKDYLAGKKSADRLLIRPEAFWQERNIEFLLGVRVSKIDAAGHVITTSDQGEIAYGQLIWAAGASPRWLQCKGSELGNIFSVRTMGDVDQMQAELKSPRQIIIIGGGYIGLEAAASLSKMGHDITIIEAEERLLSRVAGAPLSQFYADIHRAQGIKILLKSQVSEIIGREGKISAVTLQDGTVLPAHIAIIGIGVVPNVGPLMEAGAAVGNGVDVDTYCRTSLNDIFAIGDCASHANPFAAGAVIRLESVQNCNDMANIVAKNICGEPSEYHAVPWFWSNQYDIRLQTIGLNLGYDDIIIRGSMEAQKFSLIYTQNGHVIALDCVNNAKDYVQGKALVEARAKIDADKLANIDMTLKDIFAAETLLAE</sequence>
<protein>
    <submittedName>
        <fullName evidence="7">Pyridine nucleotide-disulfide oxidoreductase</fullName>
    </submittedName>
</protein>
<gene>
    <name evidence="7" type="ORF">LPB140_05875</name>
</gene>
<evidence type="ECO:0000256" key="3">
    <source>
        <dbReference type="ARBA" id="ARBA00022827"/>
    </source>
</evidence>
<evidence type="ECO:0000256" key="2">
    <source>
        <dbReference type="ARBA" id="ARBA00022630"/>
    </source>
</evidence>
<dbReference type="Pfam" id="PF14759">
    <property type="entry name" value="Reductase_C"/>
    <property type="match status" value="1"/>
</dbReference>
<dbReference type="InterPro" id="IPR050446">
    <property type="entry name" value="FAD-oxidoreductase/Apoptosis"/>
</dbReference>
<dbReference type="PRINTS" id="PR00368">
    <property type="entry name" value="FADPNR"/>
</dbReference>
<dbReference type="PRINTS" id="PR00411">
    <property type="entry name" value="PNDRDTASEI"/>
</dbReference>